<protein>
    <submittedName>
        <fullName evidence="4">GNAT family N-acetyltransferase</fullName>
        <ecNumber evidence="4">2.3.-.-</ecNumber>
    </submittedName>
</protein>
<proteinExistence type="predicted"/>
<name>A0ABV8UZQ7_9BACL</name>
<organism evidence="4 5">
    <name type="scientific">Chryseomicrobium palamuruense</name>
    <dbReference type="NCBI Taxonomy" id="682973"/>
    <lineage>
        <taxon>Bacteria</taxon>
        <taxon>Bacillati</taxon>
        <taxon>Bacillota</taxon>
        <taxon>Bacilli</taxon>
        <taxon>Bacillales</taxon>
        <taxon>Caryophanaceae</taxon>
        <taxon>Chryseomicrobium</taxon>
    </lineage>
</organism>
<keyword evidence="5" id="KW-1185">Reference proteome</keyword>
<dbReference type="PANTHER" id="PTHR43877">
    <property type="entry name" value="AMINOALKYLPHOSPHONATE N-ACETYLTRANSFERASE-RELATED-RELATED"/>
    <property type="match status" value="1"/>
</dbReference>
<sequence>MNIRRANLDDAPAIARVHVDSWRTTYKNLLPAAFLDKLSYDQREKIWIKNLQQDDLYMWVVENDTGEIVGFATTNTRESNSVPNATDLTSLYLLESYQGLGLGRRLMDTLFAHYKQHGYSHVFVEVLKDNPTKQFYEAFGAEHVKDVPLTIGGTTILESIYVWNLPVAEKETTR</sequence>
<dbReference type="Gene3D" id="3.40.630.30">
    <property type="match status" value="1"/>
</dbReference>
<dbReference type="EC" id="2.3.-.-" evidence="4"/>
<evidence type="ECO:0000313" key="5">
    <source>
        <dbReference type="Proteomes" id="UP001595733"/>
    </source>
</evidence>
<dbReference type="InterPro" id="IPR016181">
    <property type="entry name" value="Acyl_CoA_acyltransferase"/>
</dbReference>
<dbReference type="EMBL" id="JBHSEF010000029">
    <property type="protein sequence ID" value="MFC4356292.1"/>
    <property type="molecule type" value="Genomic_DNA"/>
</dbReference>
<dbReference type="InterPro" id="IPR000182">
    <property type="entry name" value="GNAT_dom"/>
</dbReference>
<accession>A0ABV8UZQ7</accession>
<dbReference type="Proteomes" id="UP001595733">
    <property type="component" value="Unassembled WGS sequence"/>
</dbReference>
<evidence type="ECO:0000256" key="1">
    <source>
        <dbReference type="ARBA" id="ARBA00022679"/>
    </source>
</evidence>
<keyword evidence="1 4" id="KW-0808">Transferase</keyword>
<gene>
    <name evidence="4" type="ORF">ACFO0S_14620</name>
</gene>
<dbReference type="Pfam" id="PF00583">
    <property type="entry name" value="Acetyltransf_1"/>
    <property type="match status" value="1"/>
</dbReference>
<keyword evidence="2 4" id="KW-0012">Acyltransferase</keyword>
<evidence type="ECO:0000313" key="4">
    <source>
        <dbReference type="EMBL" id="MFC4356292.1"/>
    </source>
</evidence>
<reference evidence="5" key="1">
    <citation type="journal article" date="2019" name="Int. J. Syst. Evol. Microbiol.">
        <title>The Global Catalogue of Microorganisms (GCM) 10K type strain sequencing project: providing services to taxonomists for standard genome sequencing and annotation.</title>
        <authorList>
            <consortium name="The Broad Institute Genomics Platform"/>
            <consortium name="The Broad Institute Genome Sequencing Center for Infectious Disease"/>
            <person name="Wu L."/>
            <person name="Ma J."/>
        </authorList>
    </citation>
    <scope>NUCLEOTIDE SEQUENCE [LARGE SCALE GENOMIC DNA]</scope>
    <source>
        <strain evidence="5">CCUG 50353</strain>
    </source>
</reference>
<dbReference type="InterPro" id="IPR050832">
    <property type="entry name" value="Bact_Acetyltransf"/>
</dbReference>
<feature type="domain" description="N-acetyltransferase" evidence="3">
    <location>
        <begin position="1"/>
        <end position="163"/>
    </location>
</feature>
<evidence type="ECO:0000256" key="2">
    <source>
        <dbReference type="ARBA" id="ARBA00023315"/>
    </source>
</evidence>
<comment type="caution">
    <text evidence="4">The sequence shown here is derived from an EMBL/GenBank/DDBJ whole genome shotgun (WGS) entry which is preliminary data.</text>
</comment>
<dbReference type="CDD" id="cd04301">
    <property type="entry name" value="NAT_SF"/>
    <property type="match status" value="1"/>
</dbReference>
<dbReference type="SUPFAM" id="SSF55729">
    <property type="entry name" value="Acyl-CoA N-acyltransferases (Nat)"/>
    <property type="match status" value="1"/>
</dbReference>
<dbReference type="PROSITE" id="PS51186">
    <property type="entry name" value="GNAT"/>
    <property type="match status" value="1"/>
</dbReference>
<dbReference type="GO" id="GO:0016746">
    <property type="term" value="F:acyltransferase activity"/>
    <property type="evidence" value="ECO:0007669"/>
    <property type="project" value="UniProtKB-KW"/>
</dbReference>
<evidence type="ECO:0000259" key="3">
    <source>
        <dbReference type="PROSITE" id="PS51186"/>
    </source>
</evidence>
<dbReference type="RefSeq" id="WP_378142866.1">
    <property type="nucleotide sequence ID" value="NZ_JBHSEF010000029.1"/>
</dbReference>